<dbReference type="EMBL" id="JBEFKJ010000008">
    <property type="protein sequence ID" value="KAL2044771.1"/>
    <property type="molecule type" value="Genomic_DNA"/>
</dbReference>
<protein>
    <submittedName>
        <fullName evidence="2">Uncharacterized protein</fullName>
    </submittedName>
</protein>
<evidence type="ECO:0000313" key="3">
    <source>
        <dbReference type="Proteomes" id="UP001590950"/>
    </source>
</evidence>
<feature type="region of interest" description="Disordered" evidence="1">
    <location>
        <begin position="23"/>
        <end position="159"/>
    </location>
</feature>
<sequence length="190" mass="18662">MPGVPPDAVAQVKKGLRGLFNRKKQKAQQYQQGQHEPTAASNAPTSTTTTAAAAAPASTAHRTAADGSSAPAPAPAPAPPQAASAPSPAHHIAQPSGVDEAKDIDLNPSSAVSEAPTQTAAAKTETAPAPISKTAPAVKAEPSTGMSATSGPLGDHMAEVFTDVDSTADAKGVAEAAAAATTTTTTGEKV</sequence>
<evidence type="ECO:0000256" key="1">
    <source>
        <dbReference type="SAM" id="MobiDB-lite"/>
    </source>
</evidence>
<evidence type="ECO:0000313" key="2">
    <source>
        <dbReference type="EMBL" id="KAL2044771.1"/>
    </source>
</evidence>
<name>A0ABR4AGY0_9LECA</name>
<comment type="caution">
    <text evidence="2">The sequence shown here is derived from an EMBL/GenBank/DDBJ whole genome shotgun (WGS) entry which is preliminary data.</text>
</comment>
<dbReference type="Proteomes" id="UP001590950">
    <property type="component" value="Unassembled WGS sequence"/>
</dbReference>
<gene>
    <name evidence="2" type="ORF">N7G274_002546</name>
</gene>
<reference evidence="2 3" key="1">
    <citation type="submission" date="2024-09" db="EMBL/GenBank/DDBJ databases">
        <title>Rethinking Asexuality: The Enigmatic Case of Functional Sexual Genes in Lepraria (Stereocaulaceae).</title>
        <authorList>
            <person name="Doellman M."/>
            <person name="Sun Y."/>
            <person name="Barcenas-Pena A."/>
            <person name="Lumbsch H.T."/>
            <person name="Grewe F."/>
        </authorList>
    </citation>
    <scope>NUCLEOTIDE SEQUENCE [LARGE SCALE GENOMIC DNA]</scope>
    <source>
        <strain evidence="2 3">Mercado 3170</strain>
    </source>
</reference>
<keyword evidence="3" id="KW-1185">Reference proteome</keyword>
<accession>A0ABR4AGY0</accession>
<proteinExistence type="predicted"/>
<feature type="compositionally biased region" description="Low complexity" evidence="1">
    <location>
        <begin position="115"/>
        <end position="130"/>
    </location>
</feature>
<organism evidence="2 3">
    <name type="scientific">Stereocaulon virgatum</name>
    <dbReference type="NCBI Taxonomy" id="373712"/>
    <lineage>
        <taxon>Eukaryota</taxon>
        <taxon>Fungi</taxon>
        <taxon>Dikarya</taxon>
        <taxon>Ascomycota</taxon>
        <taxon>Pezizomycotina</taxon>
        <taxon>Lecanoromycetes</taxon>
        <taxon>OSLEUM clade</taxon>
        <taxon>Lecanoromycetidae</taxon>
        <taxon>Lecanorales</taxon>
        <taxon>Lecanorineae</taxon>
        <taxon>Stereocaulaceae</taxon>
        <taxon>Stereocaulon</taxon>
    </lineage>
</organism>
<feature type="compositionally biased region" description="Low complexity" evidence="1">
    <location>
        <begin position="27"/>
        <end position="62"/>
    </location>
</feature>
<feature type="compositionally biased region" description="Low complexity" evidence="1">
    <location>
        <begin position="81"/>
        <end position="96"/>
    </location>
</feature>